<feature type="region of interest" description="Disordered" evidence="1">
    <location>
        <begin position="467"/>
        <end position="706"/>
    </location>
</feature>
<dbReference type="EMBL" id="LSRX01000213">
    <property type="protein sequence ID" value="OLQ04350.1"/>
    <property type="molecule type" value="Genomic_DNA"/>
</dbReference>
<feature type="compositionally biased region" description="Basic and acidic residues" evidence="1">
    <location>
        <begin position="189"/>
        <end position="201"/>
    </location>
</feature>
<feature type="compositionally biased region" description="Low complexity" evidence="1">
    <location>
        <begin position="612"/>
        <end position="633"/>
    </location>
</feature>
<proteinExistence type="predicted"/>
<evidence type="ECO:0000313" key="3">
    <source>
        <dbReference type="Proteomes" id="UP000186817"/>
    </source>
</evidence>
<feature type="compositionally biased region" description="Basic residues" evidence="1">
    <location>
        <begin position="650"/>
        <end position="660"/>
    </location>
</feature>
<gene>
    <name evidence="2" type="ORF">AK812_SmicGene12589</name>
</gene>
<protein>
    <submittedName>
        <fullName evidence="2">Uncharacterized protein</fullName>
    </submittedName>
</protein>
<feature type="compositionally biased region" description="Low complexity" evidence="1">
    <location>
        <begin position="553"/>
        <end position="565"/>
    </location>
</feature>
<feature type="compositionally biased region" description="Gly residues" evidence="1">
    <location>
        <begin position="493"/>
        <end position="519"/>
    </location>
</feature>
<dbReference type="AlphaFoldDB" id="A0A1Q9EA99"/>
<sequence length="706" mass="75531">MGVVDQAVLDVLFSTHKELWSDFGIYEAISKNQGADAEGLAANRVFLKKLLHVQPSAVLLLTQVRQSVLRVLAAEPTLNKTNLKNLVYASSRFERLSAMFYHLRRAKRDEPKMRQLVAKATGDSLKAVTELIDMIQLDDDPVEDLHPNCRAKTSMDPAAAAPESSGQLRAVAAEKAPVTEKLAAQPKPAIEKLPKKRELPDQPKPAAQKGSKQQKLNGQPKPAAEKASEKLKHGKPKPATVVEKKTKPAFKYLKEYYKANGTFGVKKFSGSGAERQCHGQIFSFGHRSLKRSQIEPLAVKVLLDLHRYAGQSTKEEEIKVIAQHKISKMLIRKSGPCSIVWRKLRPPSSIVTMASLLDVMAGMNMGGLGGCGAGGSGGPGGGGRDLDPKKQLLLSLLSEVGLFEQDDDQDDAAGLLRQLLNSRERRLARRKQVTIVQPKPPANDLQTVQAQLVTALMGHLQQGGMFDATAAKSSPPPPPSTPPPSTTTPSWGKWGGSGGSGGGSGGGSSWNNNSGGGGSSWKNKWPQQSQWRRSGYGDYGKDKGNVDDATPVKAMPALPRAKAAAEQPDAEKPAADKPDAKPDEKPDAEKPAAEKPAAEKPAAEKPAEPDAAESSAPSAPSAPADAAAPAEPDAAVDVEEDDVAPEPKRLCNKRRKKTGKKAADRNTPGPEKEKNPELPPTKPAKETADSDDDSQTTLVLGEHLKD</sequence>
<name>A0A1Q9EA99_SYMMI</name>
<accession>A0A1Q9EA99</accession>
<keyword evidence="3" id="KW-1185">Reference proteome</keyword>
<comment type="caution">
    <text evidence="2">The sequence shown here is derived from an EMBL/GenBank/DDBJ whole genome shotgun (WGS) entry which is preliminary data.</text>
</comment>
<feature type="compositionally biased region" description="Pro residues" evidence="1">
    <location>
        <begin position="474"/>
        <end position="486"/>
    </location>
</feature>
<feature type="region of interest" description="Disordered" evidence="1">
    <location>
        <begin position="142"/>
        <end position="241"/>
    </location>
</feature>
<dbReference type="Proteomes" id="UP000186817">
    <property type="component" value="Unassembled WGS sequence"/>
</dbReference>
<evidence type="ECO:0000313" key="2">
    <source>
        <dbReference type="EMBL" id="OLQ04350.1"/>
    </source>
</evidence>
<organism evidence="2 3">
    <name type="scientific">Symbiodinium microadriaticum</name>
    <name type="common">Dinoflagellate</name>
    <name type="synonym">Zooxanthella microadriatica</name>
    <dbReference type="NCBI Taxonomy" id="2951"/>
    <lineage>
        <taxon>Eukaryota</taxon>
        <taxon>Sar</taxon>
        <taxon>Alveolata</taxon>
        <taxon>Dinophyceae</taxon>
        <taxon>Suessiales</taxon>
        <taxon>Symbiodiniaceae</taxon>
        <taxon>Symbiodinium</taxon>
    </lineage>
</organism>
<dbReference type="OrthoDB" id="438712at2759"/>
<evidence type="ECO:0000256" key="1">
    <source>
        <dbReference type="SAM" id="MobiDB-lite"/>
    </source>
</evidence>
<feature type="compositionally biased region" description="Basic and acidic residues" evidence="1">
    <location>
        <begin position="569"/>
        <end position="608"/>
    </location>
</feature>
<feature type="compositionally biased region" description="Acidic residues" evidence="1">
    <location>
        <begin position="634"/>
        <end position="644"/>
    </location>
</feature>
<reference evidence="2 3" key="1">
    <citation type="submission" date="2016-02" db="EMBL/GenBank/DDBJ databases">
        <title>Genome analysis of coral dinoflagellate symbionts highlights evolutionary adaptations to a symbiotic lifestyle.</title>
        <authorList>
            <person name="Aranda M."/>
            <person name="Li Y."/>
            <person name="Liew Y.J."/>
            <person name="Baumgarten S."/>
            <person name="Simakov O."/>
            <person name="Wilson M."/>
            <person name="Piel J."/>
            <person name="Ashoor H."/>
            <person name="Bougouffa S."/>
            <person name="Bajic V.B."/>
            <person name="Ryu T."/>
            <person name="Ravasi T."/>
            <person name="Bayer T."/>
            <person name="Micklem G."/>
            <person name="Kim H."/>
            <person name="Bhak J."/>
            <person name="Lajeunesse T.C."/>
            <person name="Voolstra C.R."/>
        </authorList>
    </citation>
    <scope>NUCLEOTIDE SEQUENCE [LARGE SCALE GENOMIC DNA]</scope>
    <source>
        <strain evidence="2 3">CCMP2467</strain>
    </source>
</reference>